<accession>A0ABT3N6H7</accession>
<evidence type="ECO:0000313" key="6">
    <source>
        <dbReference type="EMBL" id="MCW7753058.1"/>
    </source>
</evidence>
<dbReference type="PANTHER" id="PTHR30055:SF234">
    <property type="entry name" value="HTH-TYPE TRANSCRIPTIONAL REGULATOR BETI"/>
    <property type="match status" value="1"/>
</dbReference>
<dbReference type="Pfam" id="PF00440">
    <property type="entry name" value="TetR_N"/>
    <property type="match status" value="1"/>
</dbReference>
<dbReference type="PROSITE" id="PS01081">
    <property type="entry name" value="HTH_TETR_1"/>
    <property type="match status" value="1"/>
</dbReference>
<evidence type="ECO:0000256" key="2">
    <source>
        <dbReference type="ARBA" id="ARBA00023125"/>
    </source>
</evidence>
<evidence type="ECO:0000313" key="7">
    <source>
        <dbReference type="Proteomes" id="UP001209681"/>
    </source>
</evidence>
<dbReference type="Proteomes" id="UP001209681">
    <property type="component" value="Unassembled WGS sequence"/>
</dbReference>
<keyword evidence="3" id="KW-0804">Transcription</keyword>
<comment type="caution">
    <text evidence="6">The sequence shown here is derived from an EMBL/GenBank/DDBJ whole genome shotgun (WGS) entry which is preliminary data.</text>
</comment>
<dbReference type="EMBL" id="JAPFPW010000002">
    <property type="protein sequence ID" value="MCW7753058.1"/>
    <property type="molecule type" value="Genomic_DNA"/>
</dbReference>
<feature type="domain" description="HTH tetR-type" evidence="5">
    <location>
        <begin position="9"/>
        <end position="69"/>
    </location>
</feature>
<dbReference type="Gene3D" id="1.10.357.10">
    <property type="entry name" value="Tetracycline Repressor, domain 2"/>
    <property type="match status" value="1"/>
</dbReference>
<sequence length="203" mass="22535">MTVLERTRGYARSEILDAATRLFLDKGVDKASLSDIASGAGVSKGTLHYHFASKNDLIFAITEAHMESITAELLRVLDHRGENPEELFSLLMTSLLEARTRGRLHLHLVGEAVGDNSVLGKRIETSYQRWEEMLSAALLRLFPGHRAAGAVASLMIAIIDGFIIQDLIRQNELPLSLLIESLMAMNRSFVVQDISEEESFRKG</sequence>
<dbReference type="InterPro" id="IPR023772">
    <property type="entry name" value="DNA-bd_HTH_TetR-type_CS"/>
</dbReference>
<reference evidence="6 7" key="1">
    <citation type="submission" date="2022-11" db="EMBL/GenBank/DDBJ databases">
        <title>Desulfobotulus tamanensis H1 sp. nov. - anaerobic, alkaliphilic, sulphate reducing bacterium isolated from terrestrial mud volcano.</title>
        <authorList>
            <person name="Frolova A."/>
            <person name="Merkel A.Y."/>
            <person name="Slobodkin A.I."/>
        </authorList>
    </citation>
    <scope>NUCLEOTIDE SEQUENCE [LARGE SCALE GENOMIC DNA]</scope>
    <source>
        <strain evidence="6 7">H1</strain>
    </source>
</reference>
<dbReference type="InterPro" id="IPR050109">
    <property type="entry name" value="HTH-type_TetR-like_transc_reg"/>
</dbReference>
<dbReference type="InterPro" id="IPR036271">
    <property type="entry name" value="Tet_transcr_reg_TetR-rel_C_sf"/>
</dbReference>
<keyword evidence="7" id="KW-1185">Reference proteome</keyword>
<dbReference type="PANTHER" id="PTHR30055">
    <property type="entry name" value="HTH-TYPE TRANSCRIPTIONAL REGULATOR RUTR"/>
    <property type="match status" value="1"/>
</dbReference>
<name>A0ABT3N6H7_9BACT</name>
<evidence type="ECO:0000256" key="3">
    <source>
        <dbReference type="ARBA" id="ARBA00023163"/>
    </source>
</evidence>
<dbReference type="PRINTS" id="PR00455">
    <property type="entry name" value="HTHTETR"/>
</dbReference>
<proteinExistence type="predicted"/>
<evidence type="ECO:0000256" key="4">
    <source>
        <dbReference type="PROSITE-ProRule" id="PRU00335"/>
    </source>
</evidence>
<feature type="DNA-binding region" description="H-T-H motif" evidence="4">
    <location>
        <begin position="32"/>
        <end position="51"/>
    </location>
</feature>
<dbReference type="SUPFAM" id="SSF48498">
    <property type="entry name" value="Tetracyclin repressor-like, C-terminal domain"/>
    <property type="match status" value="1"/>
</dbReference>
<organism evidence="6 7">
    <name type="scientific">Desulfobotulus pelophilus</name>
    <dbReference type="NCBI Taxonomy" id="2823377"/>
    <lineage>
        <taxon>Bacteria</taxon>
        <taxon>Pseudomonadati</taxon>
        <taxon>Thermodesulfobacteriota</taxon>
        <taxon>Desulfobacteria</taxon>
        <taxon>Desulfobacterales</taxon>
        <taxon>Desulfobacteraceae</taxon>
        <taxon>Desulfobotulus</taxon>
    </lineage>
</organism>
<dbReference type="SUPFAM" id="SSF46689">
    <property type="entry name" value="Homeodomain-like"/>
    <property type="match status" value="1"/>
</dbReference>
<protein>
    <submittedName>
        <fullName evidence="6">TetR/AcrR family transcriptional regulator</fullName>
    </submittedName>
</protein>
<keyword evidence="2 4" id="KW-0238">DNA-binding</keyword>
<gene>
    <name evidence="6" type="ORF">OOT00_03550</name>
</gene>
<dbReference type="InterPro" id="IPR009057">
    <property type="entry name" value="Homeodomain-like_sf"/>
</dbReference>
<dbReference type="PROSITE" id="PS50977">
    <property type="entry name" value="HTH_TETR_2"/>
    <property type="match status" value="1"/>
</dbReference>
<dbReference type="InterPro" id="IPR001647">
    <property type="entry name" value="HTH_TetR"/>
</dbReference>
<evidence type="ECO:0000256" key="1">
    <source>
        <dbReference type="ARBA" id="ARBA00023015"/>
    </source>
</evidence>
<evidence type="ECO:0000259" key="5">
    <source>
        <dbReference type="PROSITE" id="PS50977"/>
    </source>
</evidence>
<keyword evidence="1" id="KW-0805">Transcription regulation</keyword>
<dbReference type="RefSeq" id="WP_265423914.1">
    <property type="nucleotide sequence ID" value="NZ_JAPFPW010000002.1"/>
</dbReference>